<dbReference type="Pfam" id="PF13649">
    <property type="entry name" value="Methyltransf_25"/>
    <property type="match status" value="1"/>
</dbReference>
<dbReference type="EC" id="2.1.1.265" evidence="5"/>
<dbReference type="CDD" id="cd00158">
    <property type="entry name" value="RHOD"/>
    <property type="match status" value="1"/>
</dbReference>
<evidence type="ECO:0000256" key="1">
    <source>
        <dbReference type="ARBA" id="ARBA00022603"/>
    </source>
</evidence>
<gene>
    <name evidence="5" type="ORF">MNBD_GAMMA03-1208</name>
</gene>
<dbReference type="Gene3D" id="3.40.250.10">
    <property type="entry name" value="Rhodanese-like domain"/>
    <property type="match status" value="1"/>
</dbReference>
<dbReference type="SUPFAM" id="SSF53335">
    <property type="entry name" value="S-adenosyl-L-methionine-dependent methyltransferases"/>
    <property type="match status" value="1"/>
</dbReference>
<keyword evidence="3" id="KW-0949">S-adenosyl-L-methionine</keyword>
<dbReference type="AlphaFoldDB" id="A0A3B0W3E0"/>
<dbReference type="InterPro" id="IPR041698">
    <property type="entry name" value="Methyltransf_25"/>
</dbReference>
<dbReference type="PANTHER" id="PTHR43464:SF19">
    <property type="entry name" value="UBIQUINONE BIOSYNTHESIS O-METHYLTRANSFERASE, MITOCHONDRIAL"/>
    <property type="match status" value="1"/>
</dbReference>
<dbReference type="InterPro" id="IPR001763">
    <property type="entry name" value="Rhodanese-like_dom"/>
</dbReference>
<dbReference type="InterPro" id="IPR036873">
    <property type="entry name" value="Rhodanese-like_dom_sf"/>
</dbReference>
<organism evidence="5">
    <name type="scientific">hydrothermal vent metagenome</name>
    <dbReference type="NCBI Taxonomy" id="652676"/>
    <lineage>
        <taxon>unclassified sequences</taxon>
        <taxon>metagenomes</taxon>
        <taxon>ecological metagenomes</taxon>
    </lineage>
</organism>
<protein>
    <submittedName>
        <fullName evidence="5">Tellurite methyltransferase</fullName>
        <ecNumber evidence="5">2.1.1.265</ecNumber>
    </submittedName>
</protein>
<keyword evidence="1 5" id="KW-0489">Methyltransferase</keyword>
<dbReference type="Gene3D" id="3.40.50.150">
    <property type="entry name" value="Vaccinia Virus protein VP39"/>
    <property type="match status" value="1"/>
</dbReference>
<dbReference type="PANTHER" id="PTHR43464">
    <property type="entry name" value="METHYLTRANSFERASE"/>
    <property type="match status" value="1"/>
</dbReference>
<dbReference type="PROSITE" id="PS50206">
    <property type="entry name" value="RHODANESE_3"/>
    <property type="match status" value="1"/>
</dbReference>
<evidence type="ECO:0000259" key="4">
    <source>
        <dbReference type="PROSITE" id="PS50206"/>
    </source>
</evidence>
<evidence type="ECO:0000256" key="3">
    <source>
        <dbReference type="ARBA" id="ARBA00022691"/>
    </source>
</evidence>
<evidence type="ECO:0000256" key="2">
    <source>
        <dbReference type="ARBA" id="ARBA00022679"/>
    </source>
</evidence>
<dbReference type="EMBL" id="UOFC01000123">
    <property type="protein sequence ID" value="VAW47030.1"/>
    <property type="molecule type" value="Genomic_DNA"/>
</dbReference>
<dbReference type="GO" id="GO:0008168">
    <property type="term" value="F:methyltransferase activity"/>
    <property type="evidence" value="ECO:0007669"/>
    <property type="project" value="UniProtKB-KW"/>
</dbReference>
<dbReference type="SUPFAM" id="SSF52821">
    <property type="entry name" value="Rhodanese/Cell cycle control phosphatase"/>
    <property type="match status" value="1"/>
</dbReference>
<dbReference type="InterPro" id="IPR029063">
    <property type="entry name" value="SAM-dependent_MTases_sf"/>
</dbReference>
<evidence type="ECO:0000313" key="5">
    <source>
        <dbReference type="EMBL" id="VAW47030.1"/>
    </source>
</evidence>
<feature type="domain" description="Rhodanese" evidence="4">
    <location>
        <begin position="9"/>
        <end position="113"/>
    </location>
</feature>
<proteinExistence type="predicted"/>
<dbReference type="GO" id="GO:0032259">
    <property type="term" value="P:methylation"/>
    <property type="evidence" value="ECO:0007669"/>
    <property type="project" value="UniProtKB-KW"/>
</dbReference>
<keyword evidence="2 5" id="KW-0808">Transferase</keyword>
<accession>A0A3B0W3E0</accession>
<reference evidence="5" key="1">
    <citation type="submission" date="2018-06" db="EMBL/GenBank/DDBJ databases">
        <authorList>
            <person name="Zhirakovskaya E."/>
        </authorList>
    </citation>
    <scope>NUCLEOTIDE SEQUENCE</scope>
</reference>
<name>A0A3B0W3E0_9ZZZZ</name>
<sequence>MIFSQADGILDLRGQAHYQAGHLKNSTWLPWALLPDSLNELPALPATLFLVGDKDEIEAATLLLDAKGYEVNGSLVIDCDETMQQWAQTLSDQVILGHDSKRLWSPTPLLVEWVNTLTEQAVDPKTLKPRPTALDLGCGGGRDAVFLAQQGWQVTGIDQEARVLKRSKQLATRSKTSVKFKCCDLKKQGCFPEKQFDLVVVIRYLNRALFEQIDQAIAPGGTLVYQTFITGAEAFGSPKNSNAILEVGELSKVFSDYQIFVDRIEKLKDGRPVASFIAQKPL</sequence>
<dbReference type="CDD" id="cd02440">
    <property type="entry name" value="AdoMet_MTases"/>
    <property type="match status" value="1"/>
</dbReference>